<accession>A0A820S3F0</accession>
<protein>
    <submittedName>
        <fullName evidence="2">Uncharacterized protein</fullName>
    </submittedName>
</protein>
<dbReference type="Proteomes" id="UP000663868">
    <property type="component" value="Unassembled WGS sequence"/>
</dbReference>
<feature type="compositionally biased region" description="Basic and acidic residues" evidence="1">
    <location>
        <begin position="22"/>
        <end position="31"/>
    </location>
</feature>
<proteinExistence type="predicted"/>
<sequence length="88" mass="9368">LNVVDTPDGFDSSLRSAASTLRQERSADKNKGNRKMTSSKIELPNAKLLSDAASVKSKAGESEQNSAQVDLAATANNEQQDSQSKTND</sequence>
<evidence type="ECO:0000256" key="1">
    <source>
        <dbReference type="SAM" id="MobiDB-lite"/>
    </source>
</evidence>
<dbReference type="AlphaFoldDB" id="A0A820S3F0"/>
<reference evidence="2" key="1">
    <citation type="submission" date="2021-02" db="EMBL/GenBank/DDBJ databases">
        <authorList>
            <person name="Nowell W R."/>
        </authorList>
    </citation>
    <scope>NUCLEOTIDE SEQUENCE</scope>
</reference>
<feature type="non-terminal residue" evidence="2">
    <location>
        <position position="88"/>
    </location>
</feature>
<comment type="caution">
    <text evidence="2">The sequence shown here is derived from an EMBL/GenBank/DDBJ whole genome shotgun (WGS) entry which is preliminary data.</text>
</comment>
<evidence type="ECO:0000313" key="2">
    <source>
        <dbReference type="EMBL" id="CAF4447768.1"/>
    </source>
</evidence>
<dbReference type="EMBL" id="CAJOBB010031027">
    <property type="protein sequence ID" value="CAF4447768.1"/>
    <property type="molecule type" value="Genomic_DNA"/>
</dbReference>
<gene>
    <name evidence="2" type="ORF">KXQ929_LOCUS53767</name>
</gene>
<feature type="region of interest" description="Disordered" evidence="1">
    <location>
        <begin position="1"/>
        <end position="88"/>
    </location>
</feature>
<feature type="compositionally biased region" description="Polar residues" evidence="1">
    <location>
        <begin position="62"/>
        <end position="88"/>
    </location>
</feature>
<evidence type="ECO:0000313" key="3">
    <source>
        <dbReference type="Proteomes" id="UP000663868"/>
    </source>
</evidence>
<name>A0A820S3F0_9BILA</name>
<organism evidence="2 3">
    <name type="scientific">Adineta steineri</name>
    <dbReference type="NCBI Taxonomy" id="433720"/>
    <lineage>
        <taxon>Eukaryota</taxon>
        <taxon>Metazoa</taxon>
        <taxon>Spiralia</taxon>
        <taxon>Gnathifera</taxon>
        <taxon>Rotifera</taxon>
        <taxon>Eurotatoria</taxon>
        <taxon>Bdelloidea</taxon>
        <taxon>Adinetida</taxon>
        <taxon>Adinetidae</taxon>
        <taxon>Adineta</taxon>
    </lineage>
</organism>